<evidence type="ECO:0000313" key="2">
    <source>
        <dbReference type="EMBL" id="TNV79349.1"/>
    </source>
</evidence>
<keyword evidence="3" id="KW-1185">Reference proteome</keyword>
<accession>A0A8J8NRA4</accession>
<protein>
    <submittedName>
        <fullName evidence="2">Uncharacterized protein</fullName>
    </submittedName>
</protein>
<dbReference type="Proteomes" id="UP000785679">
    <property type="component" value="Unassembled WGS sequence"/>
</dbReference>
<name>A0A8J8NRA4_HALGN</name>
<comment type="caution">
    <text evidence="2">The sequence shown here is derived from an EMBL/GenBank/DDBJ whole genome shotgun (WGS) entry which is preliminary data.</text>
</comment>
<sequence length="212" mass="24109">MAKFFLAVGSHMERQNLIALATDGREQERYQTVQLGQGSFEKSCVEHGQSEDGSLKFDNQSEVAYVDVAQPSSAPAPENKIVRQLMKEKRKKQKQDQLKKNSLLSEDDQLDSGSVASDSIVSLKQSEASSQRKMGINDTFVRESVMNMSMHKQQVKFLQAHGIKYKKTESVRDNEILGLRKSRVVSVRLSEERQLFSQFQMYILHIIGCSQY</sequence>
<organism evidence="2 3">
    <name type="scientific">Halteria grandinella</name>
    <dbReference type="NCBI Taxonomy" id="5974"/>
    <lineage>
        <taxon>Eukaryota</taxon>
        <taxon>Sar</taxon>
        <taxon>Alveolata</taxon>
        <taxon>Ciliophora</taxon>
        <taxon>Intramacronucleata</taxon>
        <taxon>Spirotrichea</taxon>
        <taxon>Stichotrichia</taxon>
        <taxon>Sporadotrichida</taxon>
        <taxon>Halteriidae</taxon>
        <taxon>Halteria</taxon>
    </lineage>
</organism>
<dbReference type="EMBL" id="RRYP01009033">
    <property type="protein sequence ID" value="TNV79349.1"/>
    <property type="molecule type" value="Genomic_DNA"/>
</dbReference>
<evidence type="ECO:0000313" key="3">
    <source>
        <dbReference type="Proteomes" id="UP000785679"/>
    </source>
</evidence>
<reference evidence="2" key="1">
    <citation type="submission" date="2019-06" db="EMBL/GenBank/DDBJ databases">
        <authorList>
            <person name="Zheng W."/>
        </authorList>
    </citation>
    <scope>NUCLEOTIDE SEQUENCE</scope>
    <source>
        <strain evidence="2">QDHG01</strain>
    </source>
</reference>
<dbReference type="AlphaFoldDB" id="A0A8J8NRA4"/>
<feature type="region of interest" description="Disordered" evidence="1">
    <location>
        <begin position="87"/>
        <end position="116"/>
    </location>
</feature>
<evidence type="ECO:0000256" key="1">
    <source>
        <dbReference type="SAM" id="MobiDB-lite"/>
    </source>
</evidence>
<proteinExistence type="predicted"/>
<gene>
    <name evidence="2" type="ORF">FGO68_gene16610</name>
</gene>